<evidence type="ECO:0000313" key="6">
    <source>
        <dbReference type="EMBL" id="GBC59809.1"/>
    </source>
</evidence>
<feature type="domain" description="SIS" evidence="5">
    <location>
        <begin position="129"/>
        <end position="270"/>
    </location>
</feature>
<accession>A0A401FS64</accession>
<dbReference type="AlphaFoldDB" id="A0A401FS64"/>
<evidence type="ECO:0000256" key="1">
    <source>
        <dbReference type="ARBA" id="ARBA00023015"/>
    </source>
</evidence>
<gene>
    <name evidence="6" type="ORF">DENIS_0750</name>
</gene>
<dbReference type="InterPro" id="IPR047640">
    <property type="entry name" value="RpiR-like"/>
</dbReference>
<dbReference type="RefSeq" id="WP_124327289.1">
    <property type="nucleotide sequence ID" value="NZ_BEXT01000001.1"/>
</dbReference>
<dbReference type="Gene3D" id="1.10.10.10">
    <property type="entry name" value="Winged helix-like DNA-binding domain superfamily/Winged helix DNA-binding domain"/>
    <property type="match status" value="1"/>
</dbReference>
<evidence type="ECO:0000313" key="7">
    <source>
        <dbReference type="Proteomes" id="UP000288096"/>
    </source>
</evidence>
<dbReference type="PANTHER" id="PTHR30514">
    <property type="entry name" value="GLUCOKINASE"/>
    <property type="match status" value="1"/>
</dbReference>
<keyword evidence="7" id="KW-1185">Reference proteome</keyword>
<sequence>MVTIQEHPLMKKIAENRSSLTPKGRILGDYILKNPRKVVFMTTKELAAACEVSEATVVRFVGQAGFDGYSDFLQTLRDLVDTELTLADRVDLTNLNKPGANRFQQEIFREIDNLKQLYKSVDMDSVNEVVDRLYQSPALYIVGSRASYPIAHYMGWLLGKIRQNIRTLKGSDTACIDCLTIAPADTLVVIIATSRYPNELIRLAKHVRRLGQKLVVFSDSALCPLNNFATLKLVAPSKHIPVFGNPTNITCLINYLLLELAGRYGDRLKAHQEKLEQAYRENDILFNLDTF</sequence>
<evidence type="ECO:0000256" key="3">
    <source>
        <dbReference type="ARBA" id="ARBA00023163"/>
    </source>
</evidence>
<reference evidence="7" key="2">
    <citation type="submission" date="2019-01" db="EMBL/GenBank/DDBJ databases">
        <title>Genome sequence of Desulfonema ishimotonii strain Tokyo 01.</title>
        <authorList>
            <person name="Fukui M."/>
        </authorList>
    </citation>
    <scope>NUCLEOTIDE SEQUENCE [LARGE SCALE GENOMIC DNA]</scope>
    <source>
        <strain evidence="7">Tokyo 01</strain>
    </source>
</reference>
<dbReference type="Pfam" id="PF01418">
    <property type="entry name" value="HTH_6"/>
    <property type="match status" value="1"/>
</dbReference>
<dbReference type="PROSITE" id="PS51464">
    <property type="entry name" value="SIS"/>
    <property type="match status" value="1"/>
</dbReference>
<keyword evidence="3" id="KW-0804">Transcription</keyword>
<evidence type="ECO:0000259" key="5">
    <source>
        <dbReference type="PROSITE" id="PS51464"/>
    </source>
</evidence>
<dbReference type="InterPro" id="IPR046348">
    <property type="entry name" value="SIS_dom_sf"/>
</dbReference>
<dbReference type="InterPro" id="IPR035472">
    <property type="entry name" value="RpiR-like_SIS"/>
</dbReference>
<reference evidence="7" key="1">
    <citation type="submission" date="2017-11" db="EMBL/GenBank/DDBJ databases">
        <authorList>
            <person name="Watanabe M."/>
            <person name="Kojima H."/>
        </authorList>
    </citation>
    <scope>NUCLEOTIDE SEQUENCE [LARGE SCALE GENOMIC DNA]</scope>
    <source>
        <strain evidence="7">Tokyo 01</strain>
    </source>
</reference>
<dbReference type="SUPFAM" id="SSF46689">
    <property type="entry name" value="Homeodomain-like"/>
    <property type="match status" value="1"/>
</dbReference>
<dbReference type="SUPFAM" id="SSF53697">
    <property type="entry name" value="SIS domain"/>
    <property type="match status" value="1"/>
</dbReference>
<dbReference type="CDD" id="cd05013">
    <property type="entry name" value="SIS_RpiR"/>
    <property type="match status" value="1"/>
</dbReference>
<comment type="caution">
    <text evidence="6">The sequence shown here is derived from an EMBL/GenBank/DDBJ whole genome shotgun (WGS) entry which is preliminary data.</text>
</comment>
<dbReference type="OrthoDB" id="5415295at2"/>
<dbReference type="GO" id="GO:0003700">
    <property type="term" value="F:DNA-binding transcription factor activity"/>
    <property type="evidence" value="ECO:0007669"/>
    <property type="project" value="InterPro"/>
</dbReference>
<keyword evidence="2" id="KW-0238">DNA-binding</keyword>
<dbReference type="GO" id="GO:0003677">
    <property type="term" value="F:DNA binding"/>
    <property type="evidence" value="ECO:0007669"/>
    <property type="project" value="UniProtKB-KW"/>
</dbReference>
<dbReference type="Gene3D" id="3.40.50.10490">
    <property type="entry name" value="Glucose-6-phosphate isomerase like protein, domain 1"/>
    <property type="match status" value="1"/>
</dbReference>
<dbReference type="InterPro" id="IPR000281">
    <property type="entry name" value="HTH_RpiR"/>
</dbReference>
<dbReference type="GO" id="GO:0097367">
    <property type="term" value="F:carbohydrate derivative binding"/>
    <property type="evidence" value="ECO:0007669"/>
    <property type="project" value="InterPro"/>
</dbReference>
<feature type="domain" description="HTH rpiR-type" evidence="4">
    <location>
        <begin position="7"/>
        <end position="83"/>
    </location>
</feature>
<evidence type="ECO:0000259" key="4">
    <source>
        <dbReference type="PROSITE" id="PS51071"/>
    </source>
</evidence>
<dbReference type="InterPro" id="IPR009057">
    <property type="entry name" value="Homeodomain-like_sf"/>
</dbReference>
<dbReference type="InterPro" id="IPR001347">
    <property type="entry name" value="SIS_dom"/>
</dbReference>
<dbReference type="GO" id="GO:1901135">
    <property type="term" value="P:carbohydrate derivative metabolic process"/>
    <property type="evidence" value="ECO:0007669"/>
    <property type="project" value="InterPro"/>
</dbReference>
<keyword evidence="1" id="KW-0805">Transcription regulation</keyword>
<dbReference type="PROSITE" id="PS51071">
    <property type="entry name" value="HTH_RPIR"/>
    <property type="match status" value="1"/>
</dbReference>
<evidence type="ECO:0000256" key="2">
    <source>
        <dbReference type="ARBA" id="ARBA00023125"/>
    </source>
</evidence>
<dbReference type="Pfam" id="PF01380">
    <property type="entry name" value="SIS"/>
    <property type="match status" value="1"/>
</dbReference>
<protein>
    <submittedName>
        <fullName evidence="6">MurR/RpiR family transcriptional regulator</fullName>
    </submittedName>
</protein>
<dbReference type="Proteomes" id="UP000288096">
    <property type="component" value="Unassembled WGS sequence"/>
</dbReference>
<organism evidence="6 7">
    <name type="scientific">Desulfonema ishimotonii</name>
    <dbReference type="NCBI Taxonomy" id="45657"/>
    <lineage>
        <taxon>Bacteria</taxon>
        <taxon>Pseudomonadati</taxon>
        <taxon>Thermodesulfobacteriota</taxon>
        <taxon>Desulfobacteria</taxon>
        <taxon>Desulfobacterales</taxon>
        <taxon>Desulfococcaceae</taxon>
        <taxon>Desulfonema</taxon>
    </lineage>
</organism>
<dbReference type="InterPro" id="IPR036388">
    <property type="entry name" value="WH-like_DNA-bd_sf"/>
</dbReference>
<dbReference type="PANTHER" id="PTHR30514:SF18">
    <property type="entry name" value="RPIR-FAMILY TRANSCRIPTIONAL REGULATOR"/>
    <property type="match status" value="1"/>
</dbReference>
<proteinExistence type="predicted"/>
<name>A0A401FS64_9BACT</name>
<dbReference type="EMBL" id="BEXT01000001">
    <property type="protein sequence ID" value="GBC59809.1"/>
    <property type="molecule type" value="Genomic_DNA"/>
</dbReference>